<keyword evidence="6" id="KW-0862">Zinc</keyword>
<dbReference type="SMART" id="SM00714">
    <property type="entry name" value="LITAF"/>
    <property type="match status" value="1"/>
</dbReference>
<feature type="domain" description="LITAF" evidence="8">
    <location>
        <begin position="13"/>
        <end position="87"/>
    </location>
</feature>
<evidence type="ECO:0000256" key="7">
    <source>
        <dbReference type="ARBA" id="ARBA00023136"/>
    </source>
</evidence>
<comment type="subcellular location">
    <subcellularLocation>
        <location evidence="2">Endosome membrane</location>
        <topology evidence="2">Peripheral membrane protein</topology>
    </subcellularLocation>
    <subcellularLocation>
        <location evidence="1">Late endosome membrane</location>
    </subcellularLocation>
    <subcellularLocation>
        <location evidence="3">Lysosome membrane</location>
        <topology evidence="3">Peripheral membrane protein</topology>
        <orientation evidence="3">Cytoplasmic side</orientation>
    </subcellularLocation>
</comment>
<dbReference type="Proteomes" id="UP000278807">
    <property type="component" value="Unassembled WGS sequence"/>
</dbReference>
<dbReference type="InterPro" id="IPR006629">
    <property type="entry name" value="LITAF"/>
</dbReference>
<name>A0A3P7RX24_RODNA</name>
<sequence length="91" mass="10106">MICLPRSSTLWTAKSLITQPAVGINSQEIYCPACRKTVISETSTKTGAWTWVICDLGCCLIPFCVKSCKDVQHTCPECDRIVATKEYKPFS</sequence>
<dbReference type="PROSITE" id="PS51837">
    <property type="entry name" value="LITAF"/>
    <property type="match status" value="1"/>
</dbReference>
<dbReference type="OrthoDB" id="5599753at2759"/>
<dbReference type="PANTHER" id="PTHR23292:SF6">
    <property type="entry name" value="FI16602P1-RELATED"/>
    <property type="match status" value="1"/>
</dbReference>
<reference evidence="9 10" key="1">
    <citation type="submission" date="2018-11" db="EMBL/GenBank/DDBJ databases">
        <authorList>
            <consortium name="Pathogen Informatics"/>
        </authorList>
    </citation>
    <scope>NUCLEOTIDE SEQUENCE [LARGE SCALE GENOMIC DNA]</scope>
</reference>
<dbReference type="Pfam" id="PF10601">
    <property type="entry name" value="zf-LITAF-like"/>
    <property type="match status" value="1"/>
</dbReference>
<dbReference type="AlphaFoldDB" id="A0A3P7RX24"/>
<dbReference type="EMBL" id="UZAE01002398">
    <property type="protein sequence ID" value="VDN99705.1"/>
    <property type="molecule type" value="Genomic_DNA"/>
</dbReference>
<evidence type="ECO:0000256" key="4">
    <source>
        <dbReference type="ARBA" id="ARBA00005975"/>
    </source>
</evidence>
<dbReference type="InterPro" id="IPR037519">
    <property type="entry name" value="LITAF_fam"/>
</dbReference>
<evidence type="ECO:0000256" key="5">
    <source>
        <dbReference type="ARBA" id="ARBA00022723"/>
    </source>
</evidence>
<evidence type="ECO:0000256" key="1">
    <source>
        <dbReference type="ARBA" id="ARBA00004414"/>
    </source>
</evidence>
<dbReference type="GO" id="GO:0005765">
    <property type="term" value="C:lysosomal membrane"/>
    <property type="evidence" value="ECO:0007669"/>
    <property type="project" value="UniProtKB-SubCell"/>
</dbReference>
<organism evidence="9 10">
    <name type="scientific">Rodentolepis nana</name>
    <name type="common">Dwarf tapeworm</name>
    <name type="synonym">Hymenolepis nana</name>
    <dbReference type="NCBI Taxonomy" id="102285"/>
    <lineage>
        <taxon>Eukaryota</taxon>
        <taxon>Metazoa</taxon>
        <taxon>Spiralia</taxon>
        <taxon>Lophotrochozoa</taxon>
        <taxon>Platyhelminthes</taxon>
        <taxon>Cestoda</taxon>
        <taxon>Eucestoda</taxon>
        <taxon>Cyclophyllidea</taxon>
        <taxon>Hymenolepididae</taxon>
        <taxon>Rodentolepis</taxon>
    </lineage>
</organism>
<evidence type="ECO:0000256" key="3">
    <source>
        <dbReference type="ARBA" id="ARBA00004630"/>
    </source>
</evidence>
<evidence type="ECO:0000259" key="8">
    <source>
        <dbReference type="PROSITE" id="PS51837"/>
    </source>
</evidence>
<keyword evidence="10" id="KW-1185">Reference proteome</keyword>
<comment type="similarity">
    <text evidence="4">Belongs to the CDIP1/LITAF family.</text>
</comment>
<gene>
    <name evidence="9" type="ORF">HNAJ_LOCUS3846</name>
</gene>
<keyword evidence="5" id="KW-0479">Metal-binding</keyword>
<protein>
    <recommendedName>
        <fullName evidence="8">LITAF domain-containing protein</fullName>
    </recommendedName>
</protein>
<accession>A0A3P7RX24</accession>
<proteinExistence type="inferred from homology"/>
<keyword evidence="7" id="KW-0472">Membrane</keyword>
<dbReference type="GO" id="GO:0031902">
    <property type="term" value="C:late endosome membrane"/>
    <property type="evidence" value="ECO:0007669"/>
    <property type="project" value="UniProtKB-SubCell"/>
</dbReference>
<evidence type="ECO:0000256" key="6">
    <source>
        <dbReference type="ARBA" id="ARBA00022833"/>
    </source>
</evidence>
<dbReference type="GO" id="GO:0008270">
    <property type="term" value="F:zinc ion binding"/>
    <property type="evidence" value="ECO:0007669"/>
    <property type="project" value="TreeGrafter"/>
</dbReference>
<evidence type="ECO:0000256" key="2">
    <source>
        <dbReference type="ARBA" id="ARBA00004481"/>
    </source>
</evidence>
<evidence type="ECO:0000313" key="10">
    <source>
        <dbReference type="Proteomes" id="UP000278807"/>
    </source>
</evidence>
<dbReference type="PANTHER" id="PTHR23292">
    <property type="entry name" value="LIPOPOLYSACCHARIDE-INDUCED TUMOR NECROSIS FACTOR-ALPHA FACTOR"/>
    <property type="match status" value="1"/>
</dbReference>
<evidence type="ECO:0000313" key="9">
    <source>
        <dbReference type="EMBL" id="VDN99705.1"/>
    </source>
</evidence>